<evidence type="ECO:0000259" key="7">
    <source>
        <dbReference type="PROSITE" id="PS50850"/>
    </source>
</evidence>
<evidence type="ECO:0000256" key="6">
    <source>
        <dbReference type="SAM" id="Phobius"/>
    </source>
</evidence>
<feature type="transmembrane region" description="Helical" evidence="6">
    <location>
        <begin position="302"/>
        <end position="322"/>
    </location>
</feature>
<dbReference type="Proteomes" id="UP000546324">
    <property type="component" value="Unassembled WGS sequence"/>
</dbReference>
<feature type="region of interest" description="Disordered" evidence="5">
    <location>
        <begin position="454"/>
        <end position="473"/>
    </location>
</feature>
<feature type="domain" description="Major facilitator superfamily (MFS) profile" evidence="7">
    <location>
        <begin position="12"/>
        <end position="451"/>
    </location>
</feature>
<keyword evidence="2 6" id="KW-0812">Transmembrane</keyword>
<feature type="transmembrane region" description="Helical" evidence="6">
    <location>
        <begin position="266"/>
        <end position="290"/>
    </location>
</feature>
<feature type="transmembrane region" description="Helical" evidence="6">
    <location>
        <begin position="105"/>
        <end position="125"/>
    </location>
</feature>
<feature type="transmembrane region" description="Helical" evidence="6">
    <location>
        <begin position="137"/>
        <end position="159"/>
    </location>
</feature>
<dbReference type="PANTHER" id="PTHR42718:SF40">
    <property type="entry name" value="METHYLENOMYCIN A RESISTANCE PROTEIN"/>
    <property type="match status" value="1"/>
</dbReference>
<evidence type="ECO:0000256" key="3">
    <source>
        <dbReference type="ARBA" id="ARBA00022989"/>
    </source>
</evidence>
<accession>A0A7X0FZI7</accession>
<keyword evidence="4 6" id="KW-0472">Membrane</keyword>
<dbReference type="SUPFAM" id="SSF103473">
    <property type="entry name" value="MFS general substrate transporter"/>
    <property type="match status" value="1"/>
</dbReference>
<dbReference type="InterPro" id="IPR011701">
    <property type="entry name" value="MFS"/>
</dbReference>
<protein>
    <submittedName>
        <fullName evidence="8">DHA2 family methylenomycin A resistance protein-like MFS transporter</fullName>
    </submittedName>
</protein>
<keyword evidence="3 6" id="KW-1133">Transmembrane helix</keyword>
<sequence>MASGHGGSPAMKITALAAGFVMASVDATVMQIAGATVQERLHAPLSRLTWAVDGYVLTFAALLMLAGGLAGRLGARRVYLWGMAVFLAASLAAALAPAIEVLIAARLVQGAGAALFMPSSLALLVEAFPDPRRRARVLGLWSATVSSSIALGPTVGGLLVGTLGWRSIFLLNVPLAIAGMALARRHIAPVPGRPAPLALPGHAALAAGLGALSFTLIEGPHRGWTSLPVLTAIAAALAVAALLPFRERRAPATVMPWALFRGPRFTGANAVGFLFNAAFFGTLFLVGLYFQHGTGAGPLRAGLMVLPMTVFLPLSNLAFAHLSARVPTGVLLTASLLLAAAASFALATLTPSGPYWTTAAALAATGIAGGIVSPAMTAVMVDAAGPGNGGVAGSVLNTGRQIGTLIGIAVIGAVLGASTDWTTSATLAFSLVGAAYTAAALAAWRLIARPERTAAPEKHTVPEAAPCTHTQPA</sequence>
<name>A0A7X0FZI7_9ACTN</name>
<dbReference type="AlphaFoldDB" id="A0A7X0FZI7"/>
<keyword evidence="9" id="KW-1185">Reference proteome</keyword>
<dbReference type="EMBL" id="JACHMQ010000001">
    <property type="protein sequence ID" value="MBB6396620.1"/>
    <property type="molecule type" value="Genomic_DNA"/>
</dbReference>
<dbReference type="Gene3D" id="1.20.1720.10">
    <property type="entry name" value="Multidrug resistance protein D"/>
    <property type="match status" value="1"/>
</dbReference>
<feature type="transmembrane region" description="Helical" evidence="6">
    <location>
        <begin position="78"/>
        <end position="99"/>
    </location>
</feature>
<evidence type="ECO:0000313" key="8">
    <source>
        <dbReference type="EMBL" id="MBB6396620.1"/>
    </source>
</evidence>
<evidence type="ECO:0000313" key="9">
    <source>
        <dbReference type="Proteomes" id="UP000546324"/>
    </source>
</evidence>
<feature type="transmembrane region" description="Helical" evidence="6">
    <location>
        <begin position="427"/>
        <end position="448"/>
    </location>
</feature>
<dbReference type="RefSeq" id="WP_185026409.1">
    <property type="nucleotide sequence ID" value="NZ_JACHMQ010000001.1"/>
</dbReference>
<feature type="transmembrane region" description="Helical" evidence="6">
    <location>
        <begin position="402"/>
        <end position="421"/>
    </location>
</feature>
<dbReference type="PROSITE" id="PS50850">
    <property type="entry name" value="MFS"/>
    <property type="match status" value="1"/>
</dbReference>
<feature type="transmembrane region" description="Helical" evidence="6">
    <location>
        <begin position="329"/>
        <end position="349"/>
    </location>
</feature>
<comment type="subcellular location">
    <subcellularLocation>
        <location evidence="1">Cell membrane</location>
        <topology evidence="1">Multi-pass membrane protein</topology>
    </subcellularLocation>
</comment>
<feature type="transmembrane region" description="Helical" evidence="6">
    <location>
        <begin position="223"/>
        <end position="245"/>
    </location>
</feature>
<evidence type="ECO:0000256" key="4">
    <source>
        <dbReference type="ARBA" id="ARBA00023136"/>
    </source>
</evidence>
<dbReference type="PANTHER" id="PTHR42718">
    <property type="entry name" value="MAJOR FACILITATOR SUPERFAMILY MULTIDRUG TRANSPORTER MFSC"/>
    <property type="match status" value="1"/>
</dbReference>
<dbReference type="InterPro" id="IPR036259">
    <property type="entry name" value="MFS_trans_sf"/>
</dbReference>
<feature type="transmembrane region" description="Helical" evidence="6">
    <location>
        <begin position="195"/>
        <end position="217"/>
    </location>
</feature>
<comment type="caution">
    <text evidence="8">The sequence shown here is derived from an EMBL/GenBank/DDBJ whole genome shotgun (WGS) entry which is preliminary data.</text>
</comment>
<dbReference type="Pfam" id="PF07690">
    <property type="entry name" value="MFS_1"/>
    <property type="match status" value="1"/>
</dbReference>
<proteinExistence type="predicted"/>
<dbReference type="GO" id="GO:0005886">
    <property type="term" value="C:plasma membrane"/>
    <property type="evidence" value="ECO:0007669"/>
    <property type="project" value="UniProtKB-SubCell"/>
</dbReference>
<feature type="transmembrane region" description="Helical" evidence="6">
    <location>
        <begin position="51"/>
        <end position="71"/>
    </location>
</feature>
<dbReference type="CDD" id="cd17321">
    <property type="entry name" value="MFS_MMR_MDR_like"/>
    <property type="match status" value="1"/>
</dbReference>
<dbReference type="GO" id="GO:0022857">
    <property type="term" value="F:transmembrane transporter activity"/>
    <property type="evidence" value="ECO:0007669"/>
    <property type="project" value="InterPro"/>
</dbReference>
<organism evidence="8 9">
    <name type="scientific">Actinomadura coerulea</name>
    <dbReference type="NCBI Taxonomy" id="46159"/>
    <lineage>
        <taxon>Bacteria</taxon>
        <taxon>Bacillati</taxon>
        <taxon>Actinomycetota</taxon>
        <taxon>Actinomycetes</taxon>
        <taxon>Streptosporangiales</taxon>
        <taxon>Thermomonosporaceae</taxon>
        <taxon>Actinomadura</taxon>
    </lineage>
</organism>
<evidence type="ECO:0000256" key="2">
    <source>
        <dbReference type="ARBA" id="ARBA00022692"/>
    </source>
</evidence>
<evidence type="ECO:0000256" key="5">
    <source>
        <dbReference type="SAM" id="MobiDB-lite"/>
    </source>
</evidence>
<feature type="transmembrane region" description="Helical" evidence="6">
    <location>
        <begin position="355"/>
        <end position="381"/>
    </location>
</feature>
<gene>
    <name evidence="8" type="ORF">BKA00_003534</name>
</gene>
<dbReference type="InterPro" id="IPR020846">
    <property type="entry name" value="MFS_dom"/>
</dbReference>
<reference evidence="8 9" key="1">
    <citation type="submission" date="2020-08" db="EMBL/GenBank/DDBJ databases">
        <title>Sequencing the genomes of 1000 actinobacteria strains.</title>
        <authorList>
            <person name="Klenk H.-P."/>
        </authorList>
    </citation>
    <scope>NUCLEOTIDE SEQUENCE [LARGE SCALE GENOMIC DNA]</scope>
    <source>
        <strain evidence="8 9">DSM 43675</strain>
    </source>
</reference>
<dbReference type="Gene3D" id="1.20.1250.20">
    <property type="entry name" value="MFS general substrate transporter like domains"/>
    <property type="match status" value="1"/>
</dbReference>
<feature type="transmembrane region" description="Helical" evidence="6">
    <location>
        <begin position="165"/>
        <end position="183"/>
    </location>
</feature>
<evidence type="ECO:0000256" key="1">
    <source>
        <dbReference type="ARBA" id="ARBA00004651"/>
    </source>
</evidence>